<proteinExistence type="predicted"/>
<dbReference type="AlphaFoldDB" id="A0A5J4TMY3"/>
<sequence>MGSSIIFPWKLKDKQKFVHARIRVIQIVDEPKSCTCAGSSDTPVEPTGCLCQGGAGDSNTCTCTGDSGIPLTTPQASPDCIVPSCACPQNPTSLIDIPKEQCKCLKTGDLRVGCESKPNCVKPTTTTLTSGCPCLARGDPREECDIDDPCTAAGSLRIQLNFITAAVILPILMLR</sequence>
<dbReference type="EMBL" id="SNRW01027746">
    <property type="protein sequence ID" value="KAA6359886.1"/>
    <property type="molecule type" value="Genomic_DNA"/>
</dbReference>
<gene>
    <name evidence="1" type="ORF">EZS28_044587</name>
</gene>
<reference evidence="1 2" key="1">
    <citation type="submission" date="2019-03" db="EMBL/GenBank/DDBJ databases">
        <title>Single cell metagenomics reveals metabolic interactions within the superorganism composed of flagellate Streblomastix strix and complex community of Bacteroidetes bacteria on its surface.</title>
        <authorList>
            <person name="Treitli S.C."/>
            <person name="Kolisko M."/>
            <person name="Husnik F."/>
            <person name="Keeling P."/>
            <person name="Hampl V."/>
        </authorList>
    </citation>
    <scope>NUCLEOTIDE SEQUENCE [LARGE SCALE GENOMIC DNA]</scope>
    <source>
        <strain evidence="1">ST1C</strain>
    </source>
</reference>
<name>A0A5J4TMY3_9EUKA</name>
<comment type="caution">
    <text evidence="1">The sequence shown here is derived from an EMBL/GenBank/DDBJ whole genome shotgun (WGS) entry which is preliminary data.</text>
</comment>
<evidence type="ECO:0000313" key="2">
    <source>
        <dbReference type="Proteomes" id="UP000324800"/>
    </source>
</evidence>
<dbReference type="Proteomes" id="UP000324800">
    <property type="component" value="Unassembled WGS sequence"/>
</dbReference>
<organism evidence="1 2">
    <name type="scientific">Streblomastix strix</name>
    <dbReference type="NCBI Taxonomy" id="222440"/>
    <lineage>
        <taxon>Eukaryota</taxon>
        <taxon>Metamonada</taxon>
        <taxon>Preaxostyla</taxon>
        <taxon>Oxymonadida</taxon>
        <taxon>Streblomastigidae</taxon>
        <taxon>Streblomastix</taxon>
    </lineage>
</organism>
<accession>A0A5J4TMY3</accession>
<protein>
    <submittedName>
        <fullName evidence="1">Uncharacterized protein</fullName>
    </submittedName>
</protein>
<evidence type="ECO:0000313" key="1">
    <source>
        <dbReference type="EMBL" id="KAA6359886.1"/>
    </source>
</evidence>